<dbReference type="InterPro" id="IPR045851">
    <property type="entry name" value="AMP-bd_C_sf"/>
</dbReference>
<proteinExistence type="predicted"/>
<organism evidence="2">
    <name type="scientific">freshwater metagenome</name>
    <dbReference type="NCBI Taxonomy" id="449393"/>
    <lineage>
        <taxon>unclassified sequences</taxon>
        <taxon>metagenomes</taxon>
        <taxon>ecological metagenomes</taxon>
    </lineage>
</organism>
<dbReference type="InterPro" id="IPR029058">
    <property type="entry name" value="AB_hydrolase_fold"/>
</dbReference>
<dbReference type="Gene3D" id="3.40.50.12780">
    <property type="entry name" value="N-terminal domain of ligase-like"/>
    <property type="match status" value="1"/>
</dbReference>
<dbReference type="SUPFAM" id="SSF56801">
    <property type="entry name" value="Acetyl-CoA synthetase-like"/>
    <property type="match status" value="1"/>
</dbReference>
<dbReference type="InterPro" id="IPR042099">
    <property type="entry name" value="ANL_N_sf"/>
</dbReference>
<dbReference type="PANTHER" id="PTHR45527">
    <property type="entry name" value="NONRIBOSOMAL PEPTIDE SYNTHETASE"/>
    <property type="match status" value="1"/>
</dbReference>
<dbReference type="InterPro" id="IPR036736">
    <property type="entry name" value="ACP-like_sf"/>
</dbReference>
<dbReference type="InterPro" id="IPR020845">
    <property type="entry name" value="AMP-binding_CS"/>
</dbReference>
<dbReference type="InterPro" id="IPR006162">
    <property type="entry name" value="Ppantetheine_attach_site"/>
</dbReference>
<dbReference type="PROSITE" id="PS00012">
    <property type="entry name" value="PHOSPHOPANTETHEINE"/>
    <property type="match status" value="1"/>
</dbReference>
<dbReference type="InterPro" id="IPR020802">
    <property type="entry name" value="TesA-like"/>
</dbReference>
<dbReference type="AlphaFoldDB" id="A0A6J5YBX1"/>
<dbReference type="PANTHER" id="PTHR45527:SF1">
    <property type="entry name" value="FATTY ACID SYNTHASE"/>
    <property type="match status" value="1"/>
</dbReference>
<evidence type="ECO:0000313" key="2">
    <source>
        <dbReference type="EMBL" id="CAB4323393.1"/>
    </source>
</evidence>
<sequence>MSIRAEIQTEDLAPTLSLVHEQVLARPDAPAIFETDGSVITFGELWQRACELADQLDIEFGEITGFCLPRSAEVVVAMMAVMMRGGVYAPFSPDDPPVRTDNLQDRIGVRRIIESDGKRLIVSTRPVASAPVMDMSGDPAERPIYVMWTSGSTGEPKAVVVPHRGVIRLIRDREFMDIGPSDRMVFASNAMFDAATWEIWVSLANGAGLVVISPDDLVDARRLRARFEQTGVTRTFLTTSLFNHLVRTDPTMFGSLTSVSVGGESLNASVMRTVLESGAAPTYLLNAYGPTECTTFACWRLIEHVPADALRIPIGVPIRETELAVVDEQGQPISDDSEGELWIAGAGVALGYFGSPPEMARFVEITLPGYVGSRWYRTGDLVRRLPDGALDCLGRIDRQVKIHGYRIEPGEIEAAITAQTGVSAAAVVTMRSGSTVSLLGFLVAIAQHDVDPDAILRRLRESLPQYMVPARLIVIDSLPTTANGKLDEERLRTFARSAPTPREESEVSDALFDPVAEFVLECAKAVIGDVNLEVNDDLWAAGLDSLSAIELLDTINGGDYGRFDTPEFEGLVTVAELAGVLRQTSVGDDGNTPASSVITFNAGGRARPVFAIPGTGGASARFTHLARALGADQPLIVIGPSGMHRAGPVHRTIEEMAQHACTEIEAHLGAGDVCVLLGYSLGGSIAYEAACRLDERGVDVRLVVLDAIPGVADGEELDRLRPPRPIPERRAVRTRVRNRGIAATLRRVPVAISVRRRMKRIERLCVDPGPPSFDLERYQAFARIQKLAVETYVPEPSLLRATLIRVDNGPIEDLCAHLFSHLDIHVVAGEHETMLALDHVSGIVPILQPIIDAPSGHERCR</sequence>
<dbReference type="InterPro" id="IPR001031">
    <property type="entry name" value="Thioesterase"/>
</dbReference>
<dbReference type="PROSITE" id="PS00455">
    <property type="entry name" value="AMP_BINDING"/>
    <property type="match status" value="1"/>
</dbReference>
<dbReference type="SUPFAM" id="SSF53474">
    <property type="entry name" value="alpha/beta-Hydrolases"/>
    <property type="match status" value="1"/>
</dbReference>
<dbReference type="Pfam" id="PF13193">
    <property type="entry name" value="AMP-binding_C"/>
    <property type="match status" value="1"/>
</dbReference>
<dbReference type="GO" id="GO:0005737">
    <property type="term" value="C:cytoplasm"/>
    <property type="evidence" value="ECO:0007669"/>
    <property type="project" value="TreeGrafter"/>
</dbReference>
<dbReference type="Gene3D" id="3.30.300.30">
    <property type="match status" value="1"/>
</dbReference>
<accession>A0A6J5YBX1</accession>
<reference evidence="2" key="1">
    <citation type="submission" date="2020-05" db="EMBL/GenBank/DDBJ databases">
        <authorList>
            <person name="Chiriac C."/>
            <person name="Salcher M."/>
            <person name="Ghai R."/>
            <person name="Kavagutti S V."/>
        </authorList>
    </citation>
    <scope>NUCLEOTIDE SEQUENCE</scope>
</reference>
<dbReference type="EMBL" id="CAEMXZ010000042">
    <property type="protein sequence ID" value="CAB4323393.1"/>
    <property type="molecule type" value="Genomic_DNA"/>
</dbReference>
<dbReference type="GO" id="GO:0043041">
    <property type="term" value="P:amino acid activation for nonribosomal peptide biosynthetic process"/>
    <property type="evidence" value="ECO:0007669"/>
    <property type="project" value="TreeGrafter"/>
</dbReference>
<dbReference type="GO" id="GO:0031177">
    <property type="term" value="F:phosphopantetheine binding"/>
    <property type="evidence" value="ECO:0007669"/>
    <property type="project" value="TreeGrafter"/>
</dbReference>
<dbReference type="Gene3D" id="3.40.50.1820">
    <property type="entry name" value="alpha/beta hydrolase"/>
    <property type="match status" value="1"/>
</dbReference>
<dbReference type="Pfam" id="PF00975">
    <property type="entry name" value="Thioesterase"/>
    <property type="match status" value="1"/>
</dbReference>
<dbReference type="SUPFAM" id="SSF47336">
    <property type="entry name" value="ACP-like"/>
    <property type="match status" value="1"/>
</dbReference>
<feature type="domain" description="Thioesterase TesA-like" evidence="1">
    <location>
        <begin position="610"/>
        <end position="844"/>
    </location>
</feature>
<dbReference type="InterPro" id="IPR000873">
    <property type="entry name" value="AMP-dep_synth/lig_dom"/>
</dbReference>
<dbReference type="Pfam" id="PF00501">
    <property type="entry name" value="AMP-binding"/>
    <property type="match status" value="1"/>
</dbReference>
<dbReference type="SMART" id="SM00824">
    <property type="entry name" value="PKS_TE"/>
    <property type="match status" value="1"/>
</dbReference>
<dbReference type="InterPro" id="IPR025110">
    <property type="entry name" value="AMP-bd_C"/>
</dbReference>
<evidence type="ECO:0000259" key="1">
    <source>
        <dbReference type="SMART" id="SM00824"/>
    </source>
</evidence>
<dbReference type="InterPro" id="IPR010071">
    <property type="entry name" value="AA_adenyl_dom"/>
</dbReference>
<dbReference type="GO" id="GO:0044550">
    <property type="term" value="P:secondary metabolite biosynthetic process"/>
    <property type="evidence" value="ECO:0007669"/>
    <property type="project" value="TreeGrafter"/>
</dbReference>
<gene>
    <name evidence="2" type="ORF">UFOPK1392_01148</name>
</gene>
<name>A0A6J5YBX1_9ZZZZ</name>
<dbReference type="NCBIfam" id="TIGR01733">
    <property type="entry name" value="AA-adenyl-dom"/>
    <property type="match status" value="1"/>
</dbReference>
<protein>
    <submittedName>
        <fullName evidence="2">Unannotated protein</fullName>
    </submittedName>
</protein>